<name>A0ABY7W0F8_9BACT</name>
<accession>A0ABY7W0F8</accession>
<protein>
    <recommendedName>
        <fullName evidence="3">VOC domain-containing protein</fullName>
    </recommendedName>
</protein>
<sequence length="146" mass="16856">MIHHISIPTLKPKETALVLQKIFKGKITDFSPTPNAYMLWFGDDFGSALEIYPADTSLRPGNATEACHFQIQETPHYTAVHAAISCDLSTQEILSIAKEQNWHAAEFRRGSFRVVEFWIDNHFMLELLTPEMAQEYLQMTYKHRDK</sequence>
<proteinExistence type="predicted"/>
<keyword evidence="2" id="KW-1185">Reference proteome</keyword>
<evidence type="ECO:0000313" key="1">
    <source>
        <dbReference type="EMBL" id="WDE98516.1"/>
    </source>
</evidence>
<reference evidence="1 2" key="1">
    <citation type="submission" date="2023-02" db="EMBL/GenBank/DDBJ databases">
        <title>Genome sequence of Lentisphaera profundi SAORIC-696.</title>
        <authorList>
            <person name="Kim e."/>
            <person name="Cho J.-C."/>
            <person name="Choi A."/>
            <person name="Kang I."/>
        </authorList>
    </citation>
    <scope>NUCLEOTIDE SEQUENCE [LARGE SCALE GENOMIC DNA]</scope>
    <source>
        <strain evidence="1 2">SAORIC-696</strain>
    </source>
</reference>
<gene>
    <name evidence="1" type="ORF">PQO03_11755</name>
</gene>
<evidence type="ECO:0008006" key="3">
    <source>
        <dbReference type="Google" id="ProtNLM"/>
    </source>
</evidence>
<evidence type="ECO:0000313" key="2">
    <source>
        <dbReference type="Proteomes" id="UP001214250"/>
    </source>
</evidence>
<dbReference type="EMBL" id="CP117812">
    <property type="protein sequence ID" value="WDE98516.1"/>
    <property type="molecule type" value="Genomic_DNA"/>
</dbReference>
<organism evidence="1 2">
    <name type="scientific">Lentisphaera profundi</name>
    <dbReference type="NCBI Taxonomy" id="1658616"/>
    <lineage>
        <taxon>Bacteria</taxon>
        <taxon>Pseudomonadati</taxon>
        <taxon>Lentisphaerota</taxon>
        <taxon>Lentisphaeria</taxon>
        <taxon>Lentisphaerales</taxon>
        <taxon>Lentisphaeraceae</taxon>
        <taxon>Lentisphaera</taxon>
    </lineage>
</organism>
<dbReference type="Proteomes" id="UP001214250">
    <property type="component" value="Chromosome 2"/>
</dbReference>
<dbReference type="RefSeq" id="WP_274153387.1">
    <property type="nucleotide sequence ID" value="NZ_CP117812.1"/>
</dbReference>